<dbReference type="Proteomes" id="UP000311382">
    <property type="component" value="Unassembled WGS sequence"/>
</dbReference>
<keyword evidence="3" id="KW-1185">Reference proteome</keyword>
<comment type="caution">
    <text evidence="2">The sequence shown here is derived from an EMBL/GenBank/DDBJ whole genome shotgun (WGS) entry which is preliminary data.</text>
</comment>
<feature type="region of interest" description="Disordered" evidence="1">
    <location>
        <begin position="1"/>
        <end position="184"/>
    </location>
</feature>
<evidence type="ECO:0000313" key="2">
    <source>
        <dbReference type="EMBL" id="TNY23266.1"/>
    </source>
</evidence>
<dbReference type="AlphaFoldDB" id="A0A5C5G3W0"/>
<accession>A0A5C5G3W0</accession>
<gene>
    <name evidence="2" type="ORF">DMC30DRAFT_44894</name>
</gene>
<dbReference type="EMBL" id="SOZI01000013">
    <property type="protein sequence ID" value="TNY23266.1"/>
    <property type="molecule type" value="Genomic_DNA"/>
</dbReference>
<feature type="compositionally biased region" description="Low complexity" evidence="1">
    <location>
        <begin position="167"/>
        <end position="184"/>
    </location>
</feature>
<feature type="compositionally biased region" description="Basic residues" evidence="1">
    <location>
        <begin position="123"/>
        <end position="141"/>
    </location>
</feature>
<feature type="compositionally biased region" description="Low complexity" evidence="1">
    <location>
        <begin position="51"/>
        <end position="63"/>
    </location>
</feature>
<evidence type="ECO:0000256" key="1">
    <source>
        <dbReference type="SAM" id="MobiDB-lite"/>
    </source>
</evidence>
<feature type="compositionally biased region" description="Low complexity" evidence="1">
    <location>
        <begin position="21"/>
        <end position="41"/>
    </location>
</feature>
<organism evidence="2 3">
    <name type="scientific">Rhodotorula diobovata</name>
    <dbReference type="NCBI Taxonomy" id="5288"/>
    <lineage>
        <taxon>Eukaryota</taxon>
        <taxon>Fungi</taxon>
        <taxon>Dikarya</taxon>
        <taxon>Basidiomycota</taxon>
        <taxon>Pucciniomycotina</taxon>
        <taxon>Microbotryomycetes</taxon>
        <taxon>Sporidiobolales</taxon>
        <taxon>Sporidiobolaceae</taxon>
        <taxon>Rhodotorula</taxon>
    </lineage>
</organism>
<sequence length="184" mass="19986">MRVAWELTPRPSLLPRSSVTLPPARAPALPVPCPARLARAPANDRIHSCPTRRSLSSALASRPRPARLRRTVTGLPRPEPSSITRISTSTTSSTTSSSGRRRVPHRATSTHQSRTTRPGTASKGRRRSLQLHPPRRKRRPPASRPCSRRLSASTRTQTARPLPTPASPACTRTTTCARTPSPAA</sequence>
<proteinExistence type="predicted"/>
<name>A0A5C5G3W0_9BASI</name>
<feature type="compositionally biased region" description="Low complexity" evidence="1">
    <location>
        <begin position="81"/>
        <end position="98"/>
    </location>
</feature>
<feature type="compositionally biased region" description="Polar residues" evidence="1">
    <location>
        <begin position="107"/>
        <end position="119"/>
    </location>
</feature>
<evidence type="ECO:0000313" key="3">
    <source>
        <dbReference type="Proteomes" id="UP000311382"/>
    </source>
</evidence>
<protein>
    <submittedName>
        <fullName evidence="2">Uncharacterized protein</fullName>
    </submittedName>
</protein>
<reference evidence="2 3" key="1">
    <citation type="submission" date="2019-03" db="EMBL/GenBank/DDBJ databases">
        <title>Rhodosporidium diobovatum UCD-FST 08-225 genome sequencing, assembly, and annotation.</title>
        <authorList>
            <person name="Fakankun I.U."/>
            <person name="Fristensky B."/>
            <person name="Levin D.B."/>
        </authorList>
    </citation>
    <scope>NUCLEOTIDE SEQUENCE [LARGE SCALE GENOMIC DNA]</scope>
    <source>
        <strain evidence="2 3">UCD-FST 08-225</strain>
    </source>
</reference>
<feature type="compositionally biased region" description="Low complexity" evidence="1">
    <location>
        <begin position="144"/>
        <end position="153"/>
    </location>
</feature>